<feature type="coiled-coil region" evidence="1">
    <location>
        <begin position="50"/>
        <end position="91"/>
    </location>
</feature>
<proteinExistence type="predicted"/>
<reference evidence="3 4" key="1">
    <citation type="submission" date="2024-05" db="EMBL/GenBank/DDBJ databases">
        <title>A draft genome resource for the thread blight pathogen Marasmius tenuissimus strain MS-2.</title>
        <authorList>
            <person name="Yulfo-Soto G.E."/>
            <person name="Baruah I.K."/>
            <person name="Amoako-Attah I."/>
            <person name="Bukari Y."/>
            <person name="Meinhardt L.W."/>
            <person name="Bailey B.A."/>
            <person name="Cohen S.P."/>
        </authorList>
    </citation>
    <scope>NUCLEOTIDE SEQUENCE [LARGE SCALE GENOMIC DNA]</scope>
    <source>
        <strain evidence="3 4">MS-2</strain>
    </source>
</reference>
<sequence length="103" mass="11321">MSKSTETKSQSEAQESNDLVSIEKDLARVSSILSPEHNSDPEEELSENNLVDLLKQLDSANGAMDGVENKLDNVLGQLDSLLKALEKEETTEITETDKDKSKT</sequence>
<name>A0ABR3A469_9AGAR</name>
<evidence type="ECO:0000256" key="2">
    <source>
        <dbReference type="SAM" id="MobiDB-lite"/>
    </source>
</evidence>
<feature type="region of interest" description="Disordered" evidence="2">
    <location>
        <begin position="1"/>
        <end position="22"/>
    </location>
</feature>
<feature type="compositionally biased region" description="Polar residues" evidence="2">
    <location>
        <begin position="1"/>
        <end position="19"/>
    </location>
</feature>
<comment type="caution">
    <text evidence="3">The sequence shown here is derived from an EMBL/GenBank/DDBJ whole genome shotgun (WGS) entry which is preliminary data.</text>
</comment>
<gene>
    <name evidence="3" type="ORF">AAF712_004521</name>
</gene>
<dbReference type="Proteomes" id="UP001437256">
    <property type="component" value="Unassembled WGS sequence"/>
</dbReference>
<evidence type="ECO:0000256" key="1">
    <source>
        <dbReference type="SAM" id="Coils"/>
    </source>
</evidence>
<keyword evidence="1" id="KW-0175">Coiled coil</keyword>
<organism evidence="3 4">
    <name type="scientific">Marasmius tenuissimus</name>
    <dbReference type="NCBI Taxonomy" id="585030"/>
    <lineage>
        <taxon>Eukaryota</taxon>
        <taxon>Fungi</taxon>
        <taxon>Dikarya</taxon>
        <taxon>Basidiomycota</taxon>
        <taxon>Agaricomycotina</taxon>
        <taxon>Agaricomycetes</taxon>
        <taxon>Agaricomycetidae</taxon>
        <taxon>Agaricales</taxon>
        <taxon>Marasmiineae</taxon>
        <taxon>Marasmiaceae</taxon>
        <taxon>Marasmius</taxon>
    </lineage>
</organism>
<protein>
    <submittedName>
        <fullName evidence="3">Uncharacterized protein</fullName>
    </submittedName>
</protein>
<evidence type="ECO:0000313" key="4">
    <source>
        <dbReference type="Proteomes" id="UP001437256"/>
    </source>
</evidence>
<keyword evidence="4" id="KW-1185">Reference proteome</keyword>
<evidence type="ECO:0000313" key="3">
    <source>
        <dbReference type="EMBL" id="KAL0068443.1"/>
    </source>
</evidence>
<accession>A0ABR3A469</accession>
<dbReference type="EMBL" id="JBBXMP010000018">
    <property type="protein sequence ID" value="KAL0068443.1"/>
    <property type="molecule type" value="Genomic_DNA"/>
</dbReference>